<dbReference type="PANTHER" id="PTHR30537">
    <property type="entry name" value="HTH-TYPE TRANSCRIPTIONAL REGULATOR"/>
    <property type="match status" value="1"/>
</dbReference>
<dbReference type="GO" id="GO:0043565">
    <property type="term" value="F:sequence-specific DNA binding"/>
    <property type="evidence" value="ECO:0007669"/>
    <property type="project" value="TreeGrafter"/>
</dbReference>
<dbReference type="GO" id="GO:0006351">
    <property type="term" value="P:DNA-templated transcription"/>
    <property type="evidence" value="ECO:0007669"/>
    <property type="project" value="TreeGrafter"/>
</dbReference>
<dbReference type="InterPro" id="IPR005119">
    <property type="entry name" value="LysR_subst-bd"/>
</dbReference>
<protein>
    <recommendedName>
        <fullName evidence="5">HTH lysR-type domain-containing protein</fullName>
    </recommendedName>
</protein>
<organism evidence="6 7">
    <name type="scientific">Pseudoalteromonas luteoviolacea S4060-1</name>
    <dbReference type="NCBI Taxonomy" id="1365257"/>
    <lineage>
        <taxon>Bacteria</taxon>
        <taxon>Pseudomonadati</taxon>
        <taxon>Pseudomonadota</taxon>
        <taxon>Gammaproteobacteria</taxon>
        <taxon>Alteromonadales</taxon>
        <taxon>Pseudoalteromonadaceae</taxon>
        <taxon>Pseudoalteromonas</taxon>
    </lineage>
</organism>
<evidence type="ECO:0000256" key="3">
    <source>
        <dbReference type="ARBA" id="ARBA00023125"/>
    </source>
</evidence>
<evidence type="ECO:0000259" key="5">
    <source>
        <dbReference type="PROSITE" id="PS50931"/>
    </source>
</evidence>
<name>A0A162CLB6_9GAMM</name>
<keyword evidence="2" id="KW-0805">Transcription regulation</keyword>
<dbReference type="Pfam" id="PF03466">
    <property type="entry name" value="LysR_substrate"/>
    <property type="match status" value="1"/>
</dbReference>
<comment type="similarity">
    <text evidence="1">Belongs to the LysR transcriptional regulatory family.</text>
</comment>
<dbReference type="PROSITE" id="PS50931">
    <property type="entry name" value="HTH_LYSR"/>
    <property type="match status" value="1"/>
</dbReference>
<dbReference type="CDD" id="cd08422">
    <property type="entry name" value="PBP2_CrgA_like"/>
    <property type="match status" value="1"/>
</dbReference>
<evidence type="ECO:0000256" key="2">
    <source>
        <dbReference type="ARBA" id="ARBA00023015"/>
    </source>
</evidence>
<dbReference type="EMBL" id="AUXX01000001">
    <property type="protein sequence ID" value="KZN70373.1"/>
    <property type="molecule type" value="Genomic_DNA"/>
</dbReference>
<dbReference type="Pfam" id="PF00126">
    <property type="entry name" value="HTH_1"/>
    <property type="match status" value="1"/>
</dbReference>
<dbReference type="SUPFAM" id="SSF53850">
    <property type="entry name" value="Periplasmic binding protein-like II"/>
    <property type="match status" value="1"/>
</dbReference>
<keyword evidence="3" id="KW-0238">DNA-binding</keyword>
<dbReference type="InterPro" id="IPR036388">
    <property type="entry name" value="WH-like_DNA-bd_sf"/>
</dbReference>
<proteinExistence type="inferred from homology"/>
<feature type="domain" description="HTH lysR-type" evidence="5">
    <location>
        <begin position="1"/>
        <end position="51"/>
    </location>
</feature>
<gene>
    <name evidence="6" type="ORF">N478_00285</name>
</gene>
<dbReference type="Gene3D" id="3.40.190.290">
    <property type="match status" value="1"/>
</dbReference>
<evidence type="ECO:0000256" key="1">
    <source>
        <dbReference type="ARBA" id="ARBA00009437"/>
    </source>
</evidence>
<evidence type="ECO:0000256" key="4">
    <source>
        <dbReference type="ARBA" id="ARBA00023163"/>
    </source>
</evidence>
<dbReference type="SUPFAM" id="SSF46785">
    <property type="entry name" value="Winged helix' DNA-binding domain"/>
    <property type="match status" value="1"/>
</dbReference>
<dbReference type="Proteomes" id="UP000076661">
    <property type="component" value="Unassembled WGS sequence"/>
</dbReference>
<dbReference type="InterPro" id="IPR036390">
    <property type="entry name" value="WH_DNA-bd_sf"/>
</dbReference>
<keyword evidence="4" id="KW-0804">Transcription</keyword>
<accession>A0A162CLB6</accession>
<dbReference type="Gene3D" id="1.10.10.10">
    <property type="entry name" value="Winged helix-like DNA-binding domain superfamily/Winged helix DNA-binding domain"/>
    <property type="match status" value="1"/>
</dbReference>
<dbReference type="GO" id="GO:0003700">
    <property type="term" value="F:DNA-binding transcription factor activity"/>
    <property type="evidence" value="ECO:0007669"/>
    <property type="project" value="InterPro"/>
</dbReference>
<sequence>MFIAAAKEGSFSGAGRKLGVSASAVSKSISALEMQTGTRLFHRSTRQFSLTEDGQILFQKISPLLSEIDNSIESISQKNQQAKGKLKINLPDSFGREFVLPHLTTFLKAHEGIELDLVFDDRTLNIVEEGFDIGIGNKINEDSRLIARRLYTMQSGIFATRKYCETFGVPASLEDLRLHNCVVYNPLGLGQRFTWPLLNDAKEQIRIEPKGNLTVSSISAAKAAMLQHLGLAYMGRWHVESELSTGEVIPILPNHWSTPSTVWLYYSSKAHLPKRTRLLIDYLVDNIAQNAS</sequence>
<dbReference type="PANTHER" id="PTHR30537:SF3">
    <property type="entry name" value="TRANSCRIPTIONAL REGULATORY PROTEIN"/>
    <property type="match status" value="1"/>
</dbReference>
<dbReference type="AlphaFoldDB" id="A0A162CLB6"/>
<dbReference type="FunFam" id="1.10.10.10:FF:000001">
    <property type="entry name" value="LysR family transcriptional regulator"/>
    <property type="match status" value="1"/>
</dbReference>
<reference evidence="6 7" key="1">
    <citation type="submission" date="2013-07" db="EMBL/GenBank/DDBJ databases">
        <title>Comparative Genomic and Metabolomic Analysis of Twelve Strains of Pseudoalteromonas luteoviolacea.</title>
        <authorList>
            <person name="Vynne N.G."/>
            <person name="Mansson M."/>
            <person name="Gram L."/>
        </authorList>
    </citation>
    <scope>NUCLEOTIDE SEQUENCE [LARGE SCALE GENOMIC DNA]</scope>
    <source>
        <strain evidence="6 7">S4060-1</strain>
    </source>
</reference>
<dbReference type="PATRIC" id="fig|1365257.3.peg.58"/>
<dbReference type="InterPro" id="IPR058163">
    <property type="entry name" value="LysR-type_TF_proteobact-type"/>
</dbReference>
<comment type="caution">
    <text evidence="6">The sequence shown here is derived from an EMBL/GenBank/DDBJ whole genome shotgun (WGS) entry which is preliminary data.</text>
</comment>
<evidence type="ECO:0000313" key="6">
    <source>
        <dbReference type="EMBL" id="KZN70373.1"/>
    </source>
</evidence>
<dbReference type="InterPro" id="IPR000847">
    <property type="entry name" value="LysR_HTH_N"/>
</dbReference>
<evidence type="ECO:0000313" key="7">
    <source>
        <dbReference type="Proteomes" id="UP000076661"/>
    </source>
</evidence>